<evidence type="ECO:0000313" key="3">
    <source>
        <dbReference type="EMBL" id="MBJ3812803.1"/>
    </source>
</evidence>
<comment type="caution">
    <text evidence="3">The sequence shown here is derived from an EMBL/GenBank/DDBJ whole genome shotgun (WGS) entry which is preliminary data.</text>
</comment>
<comment type="similarity">
    <text evidence="1">Belongs to the dTDP-4-dehydrorhamnose 3,5-epimerase family.</text>
</comment>
<keyword evidence="4" id="KW-1185">Reference proteome</keyword>
<dbReference type="InterPro" id="IPR014710">
    <property type="entry name" value="RmlC-like_jellyroll"/>
</dbReference>
<reference evidence="3 4" key="1">
    <citation type="submission" date="2020-12" db="EMBL/GenBank/DDBJ databases">
        <title>Streptomyces typhae sp. nov., a novel endophytic actinomycete isolated from the root of cattail pollen (Typha angustifolia L.).</title>
        <authorList>
            <person name="Peng C."/>
            <person name="Liu C."/>
        </authorList>
    </citation>
    <scope>NUCLEOTIDE SEQUENCE [LARGE SCALE GENOMIC DNA]</scope>
    <source>
        <strain evidence="3 4">JCM 4753</strain>
    </source>
</reference>
<dbReference type="CDD" id="cd00438">
    <property type="entry name" value="cupin_RmlC"/>
    <property type="match status" value="1"/>
</dbReference>
<dbReference type="SUPFAM" id="SSF51182">
    <property type="entry name" value="RmlC-like cupins"/>
    <property type="match status" value="1"/>
</dbReference>
<dbReference type="Pfam" id="PF00908">
    <property type="entry name" value="dTDP_sugar_isom"/>
    <property type="match status" value="1"/>
</dbReference>
<dbReference type="Gene3D" id="2.60.120.10">
    <property type="entry name" value="Jelly Rolls"/>
    <property type="match status" value="1"/>
</dbReference>
<dbReference type="RefSeq" id="WP_190117093.1">
    <property type="nucleotide sequence ID" value="NZ_BMVR01000007.1"/>
</dbReference>
<dbReference type="EMBL" id="JAEKOZ010000043">
    <property type="protein sequence ID" value="MBJ3812803.1"/>
    <property type="molecule type" value="Genomic_DNA"/>
</dbReference>
<gene>
    <name evidence="3" type="ORF">JGB26_38020</name>
</gene>
<dbReference type="InterPro" id="IPR000888">
    <property type="entry name" value="RmlC-like"/>
</dbReference>
<dbReference type="Proteomes" id="UP000634780">
    <property type="component" value="Unassembled WGS sequence"/>
</dbReference>
<dbReference type="PANTHER" id="PTHR21047">
    <property type="entry name" value="DTDP-6-DEOXY-D-GLUCOSE-3,5 EPIMERASE"/>
    <property type="match status" value="1"/>
</dbReference>
<proteinExistence type="inferred from homology"/>
<dbReference type="InterPro" id="IPR011051">
    <property type="entry name" value="RmlC_Cupin_sf"/>
</dbReference>
<evidence type="ECO:0000256" key="2">
    <source>
        <dbReference type="ARBA" id="ARBA00023235"/>
    </source>
</evidence>
<accession>A0ABS0XHU9</accession>
<keyword evidence="2" id="KW-0413">Isomerase</keyword>
<name>A0ABS0XHU9_9ACTN</name>
<evidence type="ECO:0000313" key="4">
    <source>
        <dbReference type="Proteomes" id="UP000634780"/>
    </source>
</evidence>
<sequence>MRTSELGVRGAYAFTPTVFPDERGLFVAPYQRPAYTRAVGGPLFPVAQTGHSRSRRGVVRGVHFTRTPPGMATYVHCARGSALDLVVDLRLGSPTFGRWDCLVLDAETFRAVHLPVGVGHAFQALEDDTVMEYLLSGGYAADDEKAVSVADPALALPLREDLPRLLSPRDRSAPTLAAAERAGLLPEYETCLRLDARLREAALAGAGAREGERHG</sequence>
<evidence type="ECO:0000256" key="1">
    <source>
        <dbReference type="ARBA" id="ARBA00010154"/>
    </source>
</evidence>
<organism evidence="3 4">
    <name type="scientific">Streptomyces flavofungini</name>
    <dbReference type="NCBI Taxonomy" id="68200"/>
    <lineage>
        <taxon>Bacteria</taxon>
        <taxon>Bacillati</taxon>
        <taxon>Actinomycetota</taxon>
        <taxon>Actinomycetes</taxon>
        <taxon>Kitasatosporales</taxon>
        <taxon>Streptomycetaceae</taxon>
        <taxon>Streptomyces</taxon>
    </lineage>
</organism>
<dbReference type="PANTHER" id="PTHR21047:SF2">
    <property type="entry name" value="THYMIDINE DIPHOSPHO-4-KETO-RHAMNOSE 3,5-EPIMERASE"/>
    <property type="match status" value="1"/>
</dbReference>
<protein>
    <submittedName>
        <fullName evidence="3">dTDP-4-dehydrorhamnose 3,5-epimerase family protein</fullName>
    </submittedName>
</protein>